<dbReference type="CDD" id="cd00610">
    <property type="entry name" value="OAT_like"/>
    <property type="match status" value="1"/>
</dbReference>
<dbReference type="AlphaFoldDB" id="A0A1M6QS12"/>
<keyword evidence="7" id="KW-1185">Reference proteome</keyword>
<dbReference type="RefSeq" id="WP_073151036.1">
    <property type="nucleotide sequence ID" value="NZ_FRAG01000038.1"/>
</dbReference>
<dbReference type="InterPro" id="IPR015421">
    <property type="entry name" value="PyrdxlP-dep_Trfase_major"/>
</dbReference>
<comment type="similarity">
    <text evidence="5">Belongs to the class-III pyridoxal-phosphate-dependent aminotransferase family.</text>
</comment>
<evidence type="ECO:0000256" key="3">
    <source>
        <dbReference type="ARBA" id="ARBA00022679"/>
    </source>
</evidence>
<dbReference type="Proteomes" id="UP000184465">
    <property type="component" value="Unassembled WGS sequence"/>
</dbReference>
<accession>A0A1M6QS12</accession>
<dbReference type="GO" id="GO:0008483">
    <property type="term" value="F:transaminase activity"/>
    <property type="evidence" value="ECO:0007669"/>
    <property type="project" value="UniProtKB-KW"/>
</dbReference>
<organism evidence="6 7">
    <name type="scientific">Paramaledivibacter caminithermalis (strain DSM 15212 / CIP 107654 / DViRD3)</name>
    <name type="common">Clostridium caminithermale</name>
    <dbReference type="NCBI Taxonomy" id="1121301"/>
    <lineage>
        <taxon>Bacteria</taxon>
        <taxon>Bacillati</taxon>
        <taxon>Bacillota</taxon>
        <taxon>Clostridia</taxon>
        <taxon>Peptostreptococcales</taxon>
        <taxon>Caminicellaceae</taxon>
        <taxon>Paramaledivibacter</taxon>
    </lineage>
</organism>
<keyword evidence="4 5" id="KW-0663">Pyridoxal phosphate</keyword>
<dbReference type="InterPro" id="IPR005814">
    <property type="entry name" value="Aminotrans_3"/>
</dbReference>
<dbReference type="Pfam" id="PF00202">
    <property type="entry name" value="Aminotran_3"/>
    <property type="match status" value="2"/>
</dbReference>
<reference evidence="6 7" key="1">
    <citation type="submission" date="2016-11" db="EMBL/GenBank/DDBJ databases">
        <authorList>
            <person name="Jaros S."/>
            <person name="Januszkiewicz K."/>
            <person name="Wedrychowicz H."/>
        </authorList>
    </citation>
    <scope>NUCLEOTIDE SEQUENCE [LARGE SCALE GENOMIC DNA]</scope>
    <source>
        <strain evidence="6 7">DSM 15212</strain>
    </source>
</reference>
<evidence type="ECO:0000256" key="1">
    <source>
        <dbReference type="ARBA" id="ARBA00001933"/>
    </source>
</evidence>
<dbReference type="Gene3D" id="3.40.640.10">
    <property type="entry name" value="Type I PLP-dependent aspartate aminotransferase-like (Major domain)"/>
    <property type="match status" value="1"/>
</dbReference>
<keyword evidence="3 6" id="KW-0808">Transferase</keyword>
<comment type="cofactor">
    <cofactor evidence="1">
        <name>pyridoxal 5'-phosphate</name>
        <dbReference type="ChEBI" id="CHEBI:597326"/>
    </cofactor>
</comment>
<evidence type="ECO:0000313" key="7">
    <source>
        <dbReference type="Proteomes" id="UP000184465"/>
    </source>
</evidence>
<evidence type="ECO:0000256" key="5">
    <source>
        <dbReference type="RuleBase" id="RU003560"/>
    </source>
</evidence>
<dbReference type="GO" id="GO:0030170">
    <property type="term" value="F:pyridoxal phosphate binding"/>
    <property type="evidence" value="ECO:0007669"/>
    <property type="project" value="InterPro"/>
</dbReference>
<dbReference type="EMBL" id="FRAG01000038">
    <property type="protein sequence ID" value="SHK23004.1"/>
    <property type="molecule type" value="Genomic_DNA"/>
</dbReference>
<dbReference type="Gene3D" id="3.90.1150.10">
    <property type="entry name" value="Aspartate Aminotransferase, domain 1"/>
    <property type="match status" value="1"/>
</dbReference>
<evidence type="ECO:0000256" key="2">
    <source>
        <dbReference type="ARBA" id="ARBA00022576"/>
    </source>
</evidence>
<protein>
    <submittedName>
        <fullName evidence="6">Acetylornithine aminotransferase</fullName>
    </submittedName>
</protein>
<dbReference type="PANTHER" id="PTHR11986">
    <property type="entry name" value="AMINOTRANSFERASE CLASS III"/>
    <property type="match status" value="1"/>
</dbReference>
<dbReference type="InterPro" id="IPR049704">
    <property type="entry name" value="Aminotrans_3_PPA_site"/>
</dbReference>
<proteinExistence type="inferred from homology"/>
<gene>
    <name evidence="6" type="ORF">SAMN02745912_02697</name>
</gene>
<dbReference type="PIRSF" id="PIRSF000521">
    <property type="entry name" value="Transaminase_4ab_Lys_Orn"/>
    <property type="match status" value="1"/>
</dbReference>
<dbReference type="PROSITE" id="PS00600">
    <property type="entry name" value="AA_TRANSFER_CLASS_3"/>
    <property type="match status" value="1"/>
</dbReference>
<dbReference type="InterPro" id="IPR015422">
    <property type="entry name" value="PyrdxlP-dep_Trfase_small"/>
</dbReference>
<evidence type="ECO:0000313" key="6">
    <source>
        <dbReference type="EMBL" id="SHK23004.1"/>
    </source>
</evidence>
<sequence>MRHVLECTGYEVLTRQIVRGEGSYIYDINGKCYVDFEAGVWCTSLGHNQYDVNQAIITQLGKISHVGYRYPNNIVEETAQKVLETLDMLDGKCVFLNSGSEAVELGVQMARELSPKPLLLTFSDTYLSAYGSSGKKLSEEWYLFDWSPCKTCTKVNKCDINCELIKNIPFEILGGFVFEPGNSSGLIKLPPKQLVKTLEKLIKQNNGIIVVDEVTTGVGRTGKWYGYMHYNITPDIIAIGKGIGNGYPVSIVAIKQNIDEALGKTDFHYAQSHQNDALGCAVVKEVIKVIGQENLVIRSKELGKWFLKELEKLVSKYGIIKEVRGRGLMLGIEFKESIDQDWLKELNQKLFIRGYMIGYKKAANLFRFYPALNIKKKDIEMMLENLDEAILKML</sequence>
<keyword evidence="2 6" id="KW-0032">Aminotransferase</keyword>
<dbReference type="InterPro" id="IPR050103">
    <property type="entry name" value="Class-III_PLP-dep_AT"/>
</dbReference>
<name>A0A1M6QS12_PARC5</name>
<dbReference type="STRING" id="1121301.SAMN02745912_02697"/>
<evidence type="ECO:0000256" key="4">
    <source>
        <dbReference type="ARBA" id="ARBA00022898"/>
    </source>
</evidence>
<dbReference type="GO" id="GO:0042802">
    <property type="term" value="F:identical protein binding"/>
    <property type="evidence" value="ECO:0007669"/>
    <property type="project" value="TreeGrafter"/>
</dbReference>
<dbReference type="SUPFAM" id="SSF53383">
    <property type="entry name" value="PLP-dependent transferases"/>
    <property type="match status" value="1"/>
</dbReference>
<dbReference type="InterPro" id="IPR015424">
    <property type="entry name" value="PyrdxlP-dep_Trfase"/>
</dbReference>
<dbReference type="PANTHER" id="PTHR11986:SF79">
    <property type="entry name" value="ACETYLORNITHINE AMINOTRANSFERASE, MITOCHONDRIAL"/>
    <property type="match status" value="1"/>
</dbReference>